<dbReference type="CDD" id="cd07438">
    <property type="entry name" value="PHP_HisPPase_AMP"/>
    <property type="match status" value="1"/>
</dbReference>
<dbReference type="InterPro" id="IPR003141">
    <property type="entry name" value="Pol/His_phosphatase_N"/>
</dbReference>
<dbReference type="SMART" id="SM00481">
    <property type="entry name" value="POLIIIAc"/>
    <property type="match status" value="1"/>
</dbReference>
<dbReference type="InterPro" id="IPR052018">
    <property type="entry name" value="PHP_domain"/>
</dbReference>
<dbReference type="Pfam" id="PF02811">
    <property type="entry name" value="PHP"/>
    <property type="match status" value="1"/>
</dbReference>
<evidence type="ECO:0000313" key="3">
    <source>
        <dbReference type="Proteomes" id="UP000318148"/>
    </source>
</evidence>
<dbReference type="AlphaFoldDB" id="A0A520LPC2"/>
<comment type="caution">
    <text evidence="2">The sequence shown here is derived from an EMBL/GenBank/DDBJ whole genome shotgun (WGS) entry which is preliminary data.</text>
</comment>
<dbReference type="EMBL" id="SHBO01000002">
    <property type="protein sequence ID" value="RZO08692.1"/>
    <property type="molecule type" value="Genomic_DNA"/>
</dbReference>
<evidence type="ECO:0000259" key="1">
    <source>
        <dbReference type="SMART" id="SM00481"/>
    </source>
</evidence>
<dbReference type="GO" id="GO:0004534">
    <property type="term" value="F:5'-3' RNA exonuclease activity"/>
    <property type="evidence" value="ECO:0007669"/>
    <property type="project" value="TreeGrafter"/>
</dbReference>
<dbReference type="Gene3D" id="1.10.150.650">
    <property type="match status" value="1"/>
</dbReference>
<feature type="domain" description="Polymerase/histidinol phosphatase N-terminal" evidence="1">
    <location>
        <begin position="3"/>
        <end position="66"/>
    </location>
</feature>
<dbReference type="GO" id="GO:0035312">
    <property type="term" value="F:5'-3' DNA exonuclease activity"/>
    <property type="evidence" value="ECO:0007669"/>
    <property type="project" value="TreeGrafter"/>
</dbReference>
<protein>
    <submittedName>
        <fullName evidence="2">PHP domain-containing protein</fullName>
    </submittedName>
</protein>
<dbReference type="InterPro" id="IPR016195">
    <property type="entry name" value="Pol/histidinol_Pase-like"/>
</dbReference>
<proteinExistence type="predicted"/>
<dbReference type="PANTHER" id="PTHR42924">
    <property type="entry name" value="EXONUCLEASE"/>
    <property type="match status" value="1"/>
</dbReference>
<dbReference type="SUPFAM" id="SSF89550">
    <property type="entry name" value="PHP domain-like"/>
    <property type="match status" value="1"/>
</dbReference>
<accession>A0A520LPC2</accession>
<evidence type="ECO:0000313" key="2">
    <source>
        <dbReference type="EMBL" id="RZO08692.1"/>
    </source>
</evidence>
<sequence length="272" mass="30063">MNIDLHAHTNQSDGLLAPQQLIDLAMENGVDMLSITDHDTISAYALINKLPRSLKLIPGIEISCSWNNKTIHVLGLDVDISNQIFIKTIKDVVDQRLKRGEKISKALEKLGIKNSLDGALKYADQNLGRPHFAQYLVECGVAKSSDDAFKKYLGKGKVGDVKFEWMETKVAVELINDAGGVAVLAHPLAYKFTNTKLIELLEEFKSFGGRGIEIISGFQTQEMTDKLTNCAIKYDLVGSQGSDFHFSNKNYSSLGKCPSISPSIKPVWDLFD</sequence>
<reference evidence="2 3" key="1">
    <citation type="submission" date="2019-02" db="EMBL/GenBank/DDBJ databases">
        <title>Prokaryotic population dynamics and viral predation in marine succession experiment using metagenomics: the confinement effect.</title>
        <authorList>
            <person name="Haro-Moreno J.M."/>
            <person name="Rodriguez-Valera F."/>
            <person name="Lopez-Perez M."/>
        </authorList>
    </citation>
    <scope>NUCLEOTIDE SEQUENCE [LARGE SCALE GENOMIC DNA]</scope>
    <source>
        <strain evidence="2">MED-G169</strain>
    </source>
</reference>
<organism evidence="2 3">
    <name type="scientific">SAR92 clade bacterium</name>
    <dbReference type="NCBI Taxonomy" id="2315479"/>
    <lineage>
        <taxon>Bacteria</taxon>
        <taxon>Pseudomonadati</taxon>
        <taxon>Pseudomonadota</taxon>
        <taxon>Gammaproteobacteria</taxon>
        <taxon>Cellvibrionales</taxon>
        <taxon>Porticoccaceae</taxon>
        <taxon>SAR92 clade</taxon>
    </lineage>
</organism>
<gene>
    <name evidence="2" type="ORF">EVB02_00345</name>
</gene>
<dbReference type="PANTHER" id="PTHR42924:SF3">
    <property type="entry name" value="POLYMERASE_HISTIDINOL PHOSPHATASE N-TERMINAL DOMAIN-CONTAINING PROTEIN"/>
    <property type="match status" value="1"/>
</dbReference>
<dbReference type="InterPro" id="IPR004013">
    <property type="entry name" value="PHP_dom"/>
</dbReference>
<dbReference type="Proteomes" id="UP000318148">
    <property type="component" value="Unassembled WGS sequence"/>
</dbReference>
<name>A0A520LPC2_9GAMM</name>
<dbReference type="Gene3D" id="3.20.20.140">
    <property type="entry name" value="Metal-dependent hydrolases"/>
    <property type="match status" value="1"/>
</dbReference>